<protein>
    <submittedName>
        <fullName evidence="1">(rape) hypothetical protein</fullName>
    </submittedName>
</protein>
<organism evidence="1">
    <name type="scientific">Brassica napus</name>
    <name type="common">Rape</name>
    <dbReference type="NCBI Taxonomy" id="3708"/>
    <lineage>
        <taxon>Eukaryota</taxon>
        <taxon>Viridiplantae</taxon>
        <taxon>Streptophyta</taxon>
        <taxon>Embryophyta</taxon>
        <taxon>Tracheophyta</taxon>
        <taxon>Spermatophyta</taxon>
        <taxon>Magnoliopsida</taxon>
        <taxon>eudicotyledons</taxon>
        <taxon>Gunneridae</taxon>
        <taxon>Pentapetalae</taxon>
        <taxon>rosids</taxon>
        <taxon>malvids</taxon>
        <taxon>Brassicales</taxon>
        <taxon>Brassicaceae</taxon>
        <taxon>Brassiceae</taxon>
        <taxon>Brassica</taxon>
    </lineage>
</organism>
<accession>A0A816VES2</accession>
<dbReference type="AlphaFoldDB" id="A0A816VES2"/>
<reference evidence="1" key="1">
    <citation type="submission" date="2021-01" db="EMBL/GenBank/DDBJ databases">
        <authorList>
            <consortium name="Genoscope - CEA"/>
            <person name="William W."/>
        </authorList>
    </citation>
    <scope>NUCLEOTIDE SEQUENCE</scope>
</reference>
<dbReference type="EMBL" id="HG994357">
    <property type="protein sequence ID" value="CAF2120235.1"/>
    <property type="molecule type" value="Genomic_DNA"/>
</dbReference>
<dbReference type="Proteomes" id="UP001295469">
    <property type="component" value="Chromosome A03"/>
</dbReference>
<gene>
    <name evidence="1" type="ORF">DARMORV10_A03P09010.1</name>
</gene>
<sequence length="87" mass="9589">MIETGYVDTFPLRQLIPRCNKLPSSLEDAIENVISLQMQIHAELKDSSFTYIIVTPTAFFKSLGGQVEIACSEMVSCALVNPPASRI</sequence>
<proteinExistence type="predicted"/>
<name>A0A816VES2_BRANA</name>
<evidence type="ECO:0000313" key="1">
    <source>
        <dbReference type="EMBL" id="CAF2120235.1"/>
    </source>
</evidence>